<dbReference type="EMBL" id="QQNB01000002">
    <property type="protein sequence ID" value="RDE05112.1"/>
    <property type="molecule type" value="Genomic_DNA"/>
</dbReference>
<protein>
    <recommendedName>
        <fullName evidence="3">DUF3618 domain-containing protein</fullName>
    </recommendedName>
</protein>
<dbReference type="Proteomes" id="UP000253918">
    <property type="component" value="Unassembled WGS sequence"/>
</dbReference>
<reference evidence="1 2" key="1">
    <citation type="submission" date="2018-07" db="EMBL/GenBank/DDBJ databases">
        <title>a novel species of Sphingomonas isolated from the rhizosphere soil of Araceae plant.</title>
        <authorList>
            <person name="Zhiyong W."/>
            <person name="Qinglan Z."/>
            <person name="Zhiwei F."/>
            <person name="Ding X."/>
            <person name="Gejiao W."/>
            <person name="Shixue Z."/>
        </authorList>
    </citation>
    <scope>NUCLEOTIDE SEQUENCE [LARGE SCALE GENOMIC DNA]</scope>
    <source>
        <strain evidence="1 2">WZY 27</strain>
    </source>
</reference>
<evidence type="ECO:0000313" key="2">
    <source>
        <dbReference type="Proteomes" id="UP000253918"/>
    </source>
</evidence>
<dbReference type="OrthoDB" id="7568462at2"/>
<evidence type="ECO:0000313" key="1">
    <source>
        <dbReference type="EMBL" id="RDE05112.1"/>
    </source>
</evidence>
<comment type="caution">
    <text evidence="1">The sequence shown here is derived from an EMBL/GenBank/DDBJ whole genome shotgun (WGS) entry which is preliminary data.</text>
</comment>
<sequence>MSAPEVKAAQARADLAKARMQQTLAELQERARPANVAEDVKEAAVRNKVPLAGAAGALTLFMARKPLARALRRITRRSPDQQK</sequence>
<keyword evidence="2" id="KW-1185">Reference proteome</keyword>
<organism evidence="1 2">
    <name type="scientific">Sphingomonas aracearum</name>
    <dbReference type="NCBI Taxonomy" id="2283317"/>
    <lineage>
        <taxon>Bacteria</taxon>
        <taxon>Pseudomonadati</taxon>
        <taxon>Pseudomonadota</taxon>
        <taxon>Alphaproteobacteria</taxon>
        <taxon>Sphingomonadales</taxon>
        <taxon>Sphingomonadaceae</taxon>
        <taxon>Sphingomonas</taxon>
    </lineage>
</organism>
<name>A0A369VVM2_9SPHN</name>
<dbReference type="RefSeq" id="WP_114687183.1">
    <property type="nucleotide sequence ID" value="NZ_QQNB01000002.1"/>
</dbReference>
<proteinExistence type="predicted"/>
<accession>A0A369VVM2</accession>
<gene>
    <name evidence="1" type="ORF">DVW87_07455</name>
</gene>
<evidence type="ECO:0008006" key="3">
    <source>
        <dbReference type="Google" id="ProtNLM"/>
    </source>
</evidence>
<dbReference type="AlphaFoldDB" id="A0A369VVM2"/>